<dbReference type="InterPro" id="IPR051532">
    <property type="entry name" value="Ester_Hydrolysis_Enzymes"/>
</dbReference>
<dbReference type="PANTHER" id="PTHR30383">
    <property type="entry name" value="THIOESTERASE 1/PROTEASE 1/LYSOPHOSPHOLIPASE L1"/>
    <property type="match status" value="1"/>
</dbReference>
<accession>A0ABT0HSL8</accession>
<dbReference type="Pfam" id="PF13472">
    <property type="entry name" value="Lipase_GDSL_2"/>
    <property type="match status" value="1"/>
</dbReference>
<dbReference type="SUPFAM" id="SSF52266">
    <property type="entry name" value="SGNH hydrolase"/>
    <property type="match status" value="1"/>
</dbReference>
<dbReference type="InterPro" id="IPR013830">
    <property type="entry name" value="SGNH_hydro"/>
</dbReference>
<dbReference type="Proteomes" id="UP001202180">
    <property type="component" value="Unassembled WGS sequence"/>
</dbReference>
<evidence type="ECO:0000313" key="2">
    <source>
        <dbReference type="EMBL" id="MCK8494827.1"/>
    </source>
</evidence>
<dbReference type="Gene3D" id="3.40.50.1110">
    <property type="entry name" value="SGNH hydrolase"/>
    <property type="match status" value="1"/>
</dbReference>
<sequence length="283" mass="32275">MKKLFLLLTLACLISSSKPNEISWVAIGDSITYLNDHLDETENRVTKGYMTRVVEKLPFIRYTNQGHNGWTSGGIARSIDTLGLVKADIYSVFLGTNDWWAGRPLGRLDDYQRSTGNNTVYGSFRIIINKLRALNPQASIILITPMQRVDFVYLFSFKNNAYGSYRKKNGQHLESFAKAIDSIGHYEHLPVVDLFHLRGLQLKKLVNYKRLKDPQRGVYTNYPYPAFTDVPFNPATDEYPYPVGAINKTYDGLHPSDKGYALISRELIKVLKKYKNGKELAPR</sequence>
<evidence type="ECO:0000313" key="3">
    <source>
        <dbReference type="Proteomes" id="UP001202180"/>
    </source>
</evidence>
<dbReference type="GO" id="GO:0016787">
    <property type="term" value="F:hydrolase activity"/>
    <property type="evidence" value="ECO:0007669"/>
    <property type="project" value="UniProtKB-KW"/>
</dbReference>
<feature type="domain" description="SGNH hydrolase-type esterase" evidence="1">
    <location>
        <begin position="26"/>
        <end position="262"/>
    </location>
</feature>
<keyword evidence="2" id="KW-0378">Hydrolase</keyword>
<proteinExistence type="predicted"/>
<evidence type="ECO:0000259" key="1">
    <source>
        <dbReference type="Pfam" id="PF13472"/>
    </source>
</evidence>
<gene>
    <name evidence="2" type="ORF">M0L20_23360</name>
</gene>
<dbReference type="CDD" id="cd00229">
    <property type="entry name" value="SGNH_hydrolase"/>
    <property type="match status" value="1"/>
</dbReference>
<organism evidence="2 3">
    <name type="scientific">Spirosoma liriopis</name>
    <dbReference type="NCBI Taxonomy" id="2937440"/>
    <lineage>
        <taxon>Bacteria</taxon>
        <taxon>Pseudomonadati</taxon>
        <taxon>Bacteroidota</taxon>
        <taxon>Cytophagia</taxon>
        <taxon>Cytophagales</taxon>
        <taxon>Cytophagaceae</taxon>
        <taxon>Spirosoma</taxon>
    </lineage>
</organism>
<protein>
    <submittedName>
        <fullName evidence="2">SGNH/GDSL hydrolase family protein</fullName>
    </submittedName>
</protein>
<dbReference type="RefSeq" id="WP_248479429.1">
    <property type="nucleotide sequence ID" value="NZ_JALPRF010000004.1"/>
</dbReference>
<comment type="caution">
    <text evidence="2">The sequence shown here is derived from an EMBL/GenBank/DDBJ whole genome shotgun (WGS) entry which is preliminary data.</text>
</comment>
<name>A0ABT0HSL8_9BACT</name>
<reference evidence="2 3" key="1">
    <citation type="submission" date="2022-04" db="EMBL/GenBank/DDBJ databases">
        <title>Spirosoma sp. strain RP8 genome sequencing and assembly.</title>
        <authorList>
            <person name="Jung Y."/>
        </authorList>
    </citation>
    <scope>NUCLEOTIDE SEQUENCE [LARGE SCALE GENOMIC DNA]</scope>
    <source>
        <strain evidence="2 3">RP8</strain>
    </source>
</reference>
<dbReference type="EMBL" id="JALPRF010000004">
    <property type="protein sequence ID" value="MCK8494827.1"/>
    <property type="molecule type" value="Genomic_DNA"/>
</dbReference>
<keyword evidence="3" id="KW-1185">Reference proteome</keyword>
<dbReference type="PANTHER" id="PTHR30383:SF29">
    <property type="entry name" value="SGNH HYDROLASE-TYPE ESTERASE DOMAIN-CONTAINING PROTEIN"/>
    <property type="match status" value="1"/>
</dbReference>
<dbReference type="InterPro" id="IPR036514">
    <property type="entry name" value="SGNH_hydro_sf"/>
</dbReference>